<comment type="caution">
    <text evidence="1">The sequence shown here is derived from an EMBL/GenBank/DDBJ whole genome shotgun (WGS) entry which is preliminary data.</text>
</comment>
<gene>
    <name evidence="1" type="ORF">K8V20_05150</name>
</gene>
<dbReference type="EMBL" id="DYVE01000132">
    <property type="protein sequence ID" value="HJG28020.1"/>
    <property type="molecule type" value="Genomic_DNA"/>
</dbReference>
<reference evidence="1" key="2">
    <citation type="submission" date="2021-09" db="EMBL/GenBank/DDBJ databases">
        <authorList>
            <person name="Gilroy R."/>
        </authorList>
    </citation>
    <scope>NUCLEOTIDE SEQUENCE</scope>
    <source>
        <strain evidence="1">ChiBcec21-2208</strain>
    </source>
</reference>
<evidence type="ECO:0008006" key="3">
    <source>
        <dbReference type="Google" id="ProtNLM"/>
    </source>
</evidence>
<dbReference type="Proteomes" id="UP000782880">
    <property type="component" value="Unassembled WGS sequence"/>
</dbReference>
<organism evidence="1 2">
    <name type="scientific">Subdoligranulum variabile</name>
    <dbReference type="NCBI Taxonomy" id="214851"/>
    <lineage>
        <taxon>Bacteria</taxon>
        <taxon>Bacillati</taxon>
        <taxon>Bacillota</taxon>
        <taxon>Clostridia</taxon>
        <taxon>Eubacteriales</taxon>
        <taxon>Oscillospiraceae</taxon>
        <taxon>Subdoligranulum</taxon>
    </lineage>
</organism>
<proteinExistence type="predicted"/>
<protein>
    <recommendedName>
        <fullName evidence="3">Phage capsid protein</fullName>
    </recommendedName>
</protein>
<accession>A0A921IL62</accession>
<name>A0A921IL62_9FIRM</name>
<evidence type="ECO:0000313" key="2">
    <source>
        <dbReference type="Proteomes" id="UP000782880"/>
    </source>
</evidence>
<reference evidence="1" key="1">
    <citation type="journal article" date="2021" name="PeerJ">
        <title>Extensive microbial diversity within the chicken gut microbiome revealed by metagenomics and culture.</title>
        <authorList>
            <person name="Gilroy R."/>
            <person name="Ravi A."/>
            <person name="Getino M."/>
            <person name="Pursley I."/>
            <person name="Horton D.L."/>
            <person name="Alikhan N.F."/>
            <person name="Baker D."/>
            <person name="Gharbi K."/>
            <person name="Hall N."/>
            <person name="Watson M."/>
            <person name="Adriaenssens E.M."/>
            <person name="Foster-Nyarko E."/>
            <person name="Jarju S."/>
            <person name="Secka A."/>
            <person name="Antonio M."/>
            <person name="Oren A."/>
            <person name="Chaudhuri R.R."/>
            <person name="La Ragione R."/>
            <person name="Hildebrand F."/>
            <person name="Pallen M.J."/>
        </authorList>
    </citation>
    <scope>NUCLEOTIDE SEQUENCE</scope>
    <source>
        <strain evidence="1">ChiBcec21-2208</strain>
    </source>
</reference>
<evidence type="ECO:0000313" key="1">
    <source>
        <dbReference type="EMBL" id="HJG28020.1"/>
    </source>
</evidence>
<dbReference type="AlphaFoldDB" id="A0A921IL62"/>
<sequence>MKLLNLHDARALGCDMTPQMAQAVADWDRLFYLTDQPPHSLKLAQSLTGYMATLATNELTLSAGAGARADWLQDQCGAHLMPHLFEAVQLAGVGGMAAVKPFAENGSLYAEVIPRSRIFPERWGPNYRLNAGYFTDFDKIEGDTAVVKVEHFDLQDGAFTITNKAYRLKTGGLMGGEVPLTEVPRWAALEPEVTIHQVDRLHFGLLRMPMLNTVDGSATPVSLYANATDTLRQLDATYADFVWERETGKRRMILDRAAAMLDPVNGKPPIPFRQLVSDFFMTIDMPEDKPWGDYTPEFRFDAYKTALETQLRLLEMQVGFSAGTFAIEPRTGRVTATQVISEDRTTYNTIKAIQDRGLTTGLLDVLYWFDVYATLYGLAPAGSVEPAVSFGDSIFEDTGVEFQRRMALAQANYLRPELVTAWYFGVDEEKARQMMPAADTLHFGDA</sequence>